<protein>
    <recommendedName>
        <fullName evidence="1">Lactate/malate dehydrogenase N-terminal domain-containing protein</fullName>
    </recommendedName>
</protein>
<accession>A0A9X2CXB5</accession>
<name>A0A9X2CXB5_9BACI</name>
<sequence>MEERTKTAYKQIFTAGLAQKTGETRLDLVAKNTTIFKQIVGNIMKSGFDGIFLVATNPVDIMTYVTWKESSLPYYRKKRGNLLRNGYVSSTNYESHFTKRN</sequence>
<dbReference type="InterPro" id="IPR036291">
    <property type="entry name" value="NAD(P)-bd_dom_sf"/>
</dbReference>
<dbReference type="GO" id="GO:0006089">
    <property type="term" value="P:lactate metabolic process"/>
    <property type="evidence" value="ECO:0007669"/>
    <property type="project" value="TreeGrafter"/>
</dbReference>
<proteinExistence type="predicted"/>
<dbReference type="InterPro" id="IPR001236">
    <property type="entry name" value="Lactate/malate_DH_N"/>
</dbReference>
<dbReference type="PANTHER" id="PTHR43128">
    <property type="entry name" value="L-2-HYDROXYCARBOXYLATE DEHYDROGENASE (NAD(P)(+))"/>
    <property type="match status" value="1"/>
</dbReference>
<dbReference type="GO" id="GO:0004459">
    <property type="term" value="F:L-lactate dehydrogenase (NAD+) activity"/>
    <property type="evidence" value="ECO:0007669"/>
    <property type="project" value="TreeGrafter"/>
</dbReference>
<feature type="domain" description="Lactate/malate dehydrogenase N-terminal" evidence="1">
    <location>
        <begin position="12"/>
        <end position="74"/>
    </location>
</feature>
<dbReference type="Pfam" id="PF00056">
    <property type="entry name" value="Ldh_1_N"/>
    <property type="match status" value="1"/>
</dbReference>
<dbReference type="Gene3D" id="3.40.50.720">
    <property type="entry name" value="NAD(P)-binding Rossmann-like Domain"/>
    <property type="match status" value="1"/>
</dbReference>
<keyword evidence="3" id="KW-1185">Reference proteome</keyword>
<evidence type="ECO:0000259" key="1">
    <source>
        <dbReference type="Pfam" id="PF00056"/>
    </source>
</evidence>
<dbReference type="PANTHER" id="PTHR43128:SF16">
    <property type="entry name" value="L-LACTATE DEHYDROGENASE"/>
    <property type="match status" value="1"/>
</dbReference>
<comment type="caution">
    <text evidence="2">The sequence shown here is derived from an EMBL/GenBank/DDBJ whole genome shotgun (WGS) entry which is preliminary data.</text>
</comment>
<gene>
    <name evidence="2" type="ORF">MF646_21785</name>
</gene>
<evidence type="ECO:0000313" key="3">
    <source>
        <dbReference type="Proteomes" id="UP001139150"/>
    </source>
</evidence>
<dbReference type="SUPFAM" id="SSF51735">
    <property type="entry name" value="NAD(P)-binding Rossmann-fold domains"/>
    <property type="match status" value="1"/>
</dbReference>
<dbReference type="Proteomes" id="UP001139150">
    <property type="component" value="Unassembled WGS sequence"/>
</dbReference>
<organism evidence="2 3">
    <name type="scientific">Halalkalibacter alkaliphilus</name>
    <dbReference type="NCBI Taxonomy" id="2917993"/>
    <lineage>
        <taxon>Bacteria</taxon>
        <taxon>Bacillati</taxon>
        <taxon>Bacillota</taxon>
        <taxon>Bacilli</taxon>
        <taxon>Bacillales</taxon>
        <taxon>Bacillaceae</taxon>
        <taxon>Halalkalibacter</taxon>
    </lineage>
</organism>
<evidence type="ECO:0000313" key="2">
    <source>
        <dbReference type="EMBL" id="MCL7749750.1"/>
    </source>
</evidence>
<dbReference type="EMBL" id="JAKRYL010000038">
    <property type="protein sequence ID" value="MCL7749750.1"/>
    <property type="molecule type" value="Genomic_DNA"/>
</dbReference>
<reference evidence="2" key="1">
    <citation type="submission" date="2022-02" db="EMBL/GenBank/DDBJ databases">
        <title>Halalkalibacter sp. nov. isolated from Lonar Lake, India.</title>
        <authorList>
            <person name="Joshi A."/>
            <person name="Thite S."/>
            <person name="Lodha T."/>
        </authorList>
    </citation>
    <scope>NUCLEOTIDE SEQUENCE</scope>
    <source>
        <strain evidence="2">MEB205</strain>
    </source>
</reference>
<dbReference type="AlphaFoldDB" id="A0A9X2CXB5"/>